<feature type="domain" description="MROH2B-like HEAT-repeats" evidence="4">
    <location>
        <begin position="257"/>
        <end position="892"/>
    </location>
</feature>
<organism evidence="7 8">
    <name type="scientific">Papaver somniferum</name>
    <name type="common">Opium poppy</name>
    <dbReference type="NCBI Taxonomy" id="3469"/>
    <lineage>
        <taxon>Eukaryota</taxon>
        <taxon>Viridiplantae</taxon>
        <taxon>Streptophyta</taxon>
        <taxon>Embryophyta</taxon>
        <taxon>Tracheophyta</taxon>
        <taxon>Spermatophyta</taxon>
        <taxon>Magnoliopsida</taxon>
        <taxon>Ranunculales</taxon>
        <taxon>Papaveraceae</taxon>
        <taxon>Papaveroideae</taxon>
        <taxon>Papaver</taxon>
    </lineage>
</organism>
<evidence type="ECO:0000313" key="8">
    <source>
        <dbReference type="Proteomes" id="UP000316621"/>
    </source>
</evidence>
<dbReference type="InterPro" id="IPR016024">
    <property type="entry name" value="ARM-type_fold"/>
</dbReference>
<dbReference type="Gramene" id="RZC77112">
    <property type="protein sequence ID" value="RZC77112"/>
    <property type="gene ID" value="C5167_001395"/>
</dbReference>
<dbReference type="SUPFAM" id="SSF48371">
    <property type="entry name" value="ARM repeat"/>
    <property type="match status" value="3"/>
</dbReference>
<dbReference type="PANTHER" id="PTHR23120:SF0">
    <property type="entry name" value="MAESTRO HEAT-LIKE REPEAT FAMILY MEMBER 1"/>
    <property type="match status" value="1"/>
</dbReference>
<feature type="repeat" description="HEAT" evidence="2">
    <location>
        <begin position="1478"/>
        <end position="1516"/>
    </location>
</feature>
<reference evidence="7 8" key="1">
    <citation type="journal article" date="2018" name="Science">
        <title>The opium poppy genome and morphinan production.</title>
        <authorList>
            <person name="Guo L."/>
            <person name="Winzer T."/>
            <person name="Yang X."/>
            <person name="Li Y."/>
            <person name="Ning Z."/>
            <person name="He Z."/>
            <person name="Teodor R."/>
            <person name="Lu Y."/>
            <person name="Bowser T.A."/>
            <person name="Graham I.A."/>
            <person name="Ye K."/>
        </authorList>
    </citation>
    <scope>NUCLEOTIDE SEQUENCE [LARGE SCALE GENOMIC DNA]</scope>
    <source>
        <strain evidence="8">cv. HN1</strain>
        <tissue evidence="7">Leaves</tissue>
    </source>
</reference>
<feature type="domain" description="Maestro-like HEAT-repeats" evidence="3">
    <location>
        <begin position="954"/>
        <end position="1131"/>
    </location>
</feature>
<sequence>MASSSSGNSIPAPEAVQVLVTSLADESTMVRSSSMLTLKDIASLNPLLVLDCCSIVSRGGRRSFGNMAGLFQVMAFAVSSLDKKDVDVHYMAKLAKIATTEIISSKELLADWQRDAGGLLVSIGSHLPDLMMEEIFLHLSGPSAALPAMVQVLADFASAQALQFSPRLKDVFSRVLPILGSVKDAHRPIFANAFKFWCQAVSHYGVDFPSHRLLDSDVMSFLNSAFELLLRVWASSRDLKVRVTSVEALGQMVGLIPRTQLKAALPRLIPTVLDLYKKDQDIALLATCTLHNLLNAALLSEIGPPLLDFEELAIILSTLLPVVSIHNDHNEHSNIPVERKTYNEVQHCFLAVGTVYPEEIFMFLLNRCRSKEEVLTFGALTVIKHLLPRLLEPWFSKRPLLVDSVRLLLDEHNLGVCKAVAELIVVMASHCYLVGPAGELFVEYLVRFGGICSSPKELRAICEKGLLLITITIPEMEHVLWPFLLKMIVPQKYTGAAATVCRCITELFRHRSSYTVSVITDCGSRADIPKPVELFARLMVLLHDPLAREQLATQTLTVLCYLAPLFPKNICLFWQDEIPKMKAYISDTEDLKQDRSYQDAWDDMIVNFLAESLDVMEDAEWVISLGDTFAEQYELYESDDEHAALLHRCLGVLLKKVDDRAYVREKINWMYKQANIAVPTNRLGLAKGMGLVAASHLDTVLEKLKDILDNVGQNFFQRFLAFFSDRVKVEDSDDIHAALALMYGYAARYAPSTIIEARIDALVGTNMLSRLLHVHHPTAKQAVITAIDLLGQAVISAAESGASFPLKRRDLMLDYILTLMGRDDNDGLGSSNLELLRTQATLGFFALPNDPTDIVDPLINNLITLLCAILLTSGEDGRSRSEQLLHILRQLDKFVSSPVEHQRRRGCLAVHEMLLKFRTLYSSGNYTHSNQMDRMLQKNFSNLPSVFVLPSRTSLCIGERVIVYLPRCADSSSEVRKVSAQILDLFFTVALSLPRPAGSNVREIEISYSALSSLEDVIAILRSDASIDQSEVFNRVVSSVCILLSRDELVATLLGCTTSVCDKIKQSAEGAIQAVIEFVMKRGHELNESDVSRTTQSLLSATMLVAEKHLRQEILGAISCLAEHTNSKIVFSEVLAAAGKDILTKDISRLRGGWPMQDVFYAFSQHAVLSFSFLEHVVLVLNQIPYVKGDSDGADSSSHSFDSPVEENVLQAAVLALTALFKGGGKVGKKAVEQSYAVVLSALTLQLGGCHGLAGSGHPEPLRTLLTAFQAFCECVGDLEMGKILARDGEQNKDEKWISLIGELAGCISIKRPKEVPTICVLLSKALNGSHKFQREAAAAALSEFVRFSDGVSSLLEQMVEALCQHVSDESPSVRRLCLRGLVQIPSIHMLQHVAQVLGVVVALLEDPDESVQLTAVLESSPEEAVNLVLLNLSVRLRNLQVSMDPKMRASAFKSFGMLCNFELGAQREAFLEQVHVALPRLILHVHDEDVAVRQACRKTLQQIAPLIDMDDMAALFNMHCFNSDHRSDYEDFLRDLTRQLCQNFSTRAGTYMASVIQAIDAPWPKIQANAIYFSSSMLSHSDDQRILVPYYAQVFGMLIGKLSRSPDAVVRATCSSSLGLLLKSTNSLSWRVSRLESVRKSHEVVKRKEVKKYTVKYEEKQVEAGL</sequence>
<feature type="domain" description="Maestro/Maestro-like HEAT-repeats" evidence="6">
    <location>
        <begin position="1360"/>
        <end position="1622"/>
    </location>
</feature>
<dbReference type="Pfam" id="PF23227">
    <property type="entry name" value="HEAT_MROH2B_C"/>
    <property type="match status" value="1"/>
</dbReference>
<dbReference type="Pfam" id="PF21047">
    <property type="entry name" value="HEAT_Maestro"/>
    <property type="match status" value="1"/>
</dbReference>
<evidence type="ECO:0000259" key="4">
    <source>
        <dbReference type="Pfam" id="PF23210"/>
    </source>
</evidence>
<gene>
    <name evidence="7" type="ORF">C5167_001395</name>
</gene>
<name>A0A4Y7KXK1_PAPSO</name>
<dbReference type="Pfam" id="PF23221">
    <property type="entry name" value="HEAT_MROH2B_1st"/>
    <property type="match status" value="1"/>
</dbReference>
<dbReference type="Proteomes" id="UP000316621">
    <property type="component" value="Chromosome 9"/>
</dbReference>
<evidence type="ECO:0000256" key="1">
    <source>
        <dbReference type="ARBA" id="ARBA00022737"/>
    </source>
</evidence>
<dbReference type="InterPro" id="IPR045206">
    <property type="entry name" value="Maestro_heat-like_prot"/>
</dbReference>
<dbReference type="STRING" id="3469.A0A4Y7KXK1"/>
<dbReference type="PANTHER" id="PTHR23120">
    <property type="entry name" value="MAESTRO-RELATED HEAT DOMAIN-CONTAINING"/>
    <property type="match status" value="1"/>
</dbReference>
<dbReference type="OMA" id="HREDFCE"/>
<dbReference type="Gene3D" id="1.25.10.10">
    <property type="entry name" value="Leucine-rich Repeat Variant"/>
    <property type="match status" value="3"/>
</dbReference>
<evidence type="ECO:0000256" key="2">
    <source>
        <dbReference type="PROSITE-ProRule" id="PRU00103"/>
    </source>
</evidence>
<dbReference type="InterPro" id="IPR021133">
    <property type="entry name" value="HEAT_type_2"/>
</dbReference>
<proteinExistence type="predicted"/>
<feature type="domain" description="MROH2B-like N-terminal HEAT-repeats" evidence="5">
    <location>
        <begin position="40"/>
        <end position="253"/>
    </location>
</feature>
<dbReference type="EMBL" id="CM010723">
    <property type="protein sequence ID" value="RZC77112.1"/>
    <property type="molecule type" value="Genomic_DNA"/>
</dbReference>
<evidence type="ECO:0000259" key="5">
    <source>
        <dbReference type="Pfam" id="PF23221"/>
    </source>
</evidence>
<evidence type="ECO:0000259" key="6">
    <source>
        <dbReference type="Pfam" id="PF23227"/>
    </source>
</evidence>
<dbReference type="InterPro" id="IPR056282">
    <property type="entry name" value="MROH2B-like_N_HEAT"/>
</dbReference>
<dbReference type="Pfam" id="PF23210">
    <property type="entry name" value="HEAT_Maestro_2"/>
    <property type="match status" value="1"/>
</dbReference>
<accession>A0A4Y7KXK1</accession>
<keyword evidence="1" id="KW-0677">Repeat</keyword>
<evidence type="ECO:0000313" key="7">
    <source>
        <dbReference type="EMBL" id="RZC77112.1"/>
    </source>
</evidence>
<dbReference type="InterPro" id="IPR048465">
    <property type="entry name" value="Maestro-like_HEAT"/>
</dbReference>
<keyword evidence="8" id="KW-1185">Reference proteome</keyword>
<dbReference type="InterPro" id="IPR055406">
    <property type="entry name" value="HEAT_Maestro"/>
</dbReference>
<dbReference type="InterPro" id="IPR011989">
    <property type="entry name" value="ARM-like"/>
</dbReference>
<protein>
    <recommendedName>
        <fullName evidence="9">Condensin complex subunit 1 C-terminal domain-containing protein</fullName>
    </recommendedName>
</protein>
<dbReference type="InterPro" id="IPR055408">
    <property type="entry name" value="HEAT_MROH2B-like"/>
</dbReference>
<dbReference type="PROSITE" id="PS50077">
    <property type="entry name" value="HEAT_REPEAT"/>
    <property type="match status" value="1"/>
</dbReference>
<dbReference type="GO" id="GO:0005737">
    <property type="term" value="C:cytoplasm"/>
    <property type="evidence" value="ECO:0007669"/>
    <property type="project" value="TreeGrafter"/>
</dbReference>
<evidence type="ECO:0000259" key="3">
    <source>
        <dbReference type="Pfam" id="PF21047"/>
    </source>
</evidence>
<evidence type="ECO:0008006" key="9">
    <source>
        <dbReference type="Google" id="ProtNLM"/>
    </source>
</evidence>